<evidence type="ECO:0000313" key="2">
    <source>
        <dbReference type="EMBL" id="PLR21926.1"/>
    </source>
</evidence>
<evidence type="ECO:0000313" key="3">
    <source>
        <dbReference type="Proteomes" id="UP000234479"/>
    </source>
</evidence>
<keyword evidence="1" id="KW-1133">Transmembrane helix</keyword>
<sequence>MAVLTLCAGLIAAQLAFGVAAGQAVLKGVSWTSLAATVFVASPLWRFLWLMPWFRRRAPPLDGVWTGEVLSNWSVVQALKDAAKQSGGPPVDVDAVYATLPPLATHSVTATIETSFFKISLELESQGTRYQTSSLKIAELKPAADGQRATLHYIFEGRVLEPRPGDVTCFDGAASLSILMDEKGGYALEGPTWNNRAWARGLNTAGVIRMKRVEQRFWRAATFGLLPGKTRSLAP</sequence>
<dbReference type="EMBL" id="PJRS01000041">
    <property type="protein sequence ID" value="PLR21926.1"/>
    <property type="molecule type" value="Genomic_DNA"/>
</dbReference>
<keyword evidence="1" id="KW-0472">Membrane</keyword>
<dbReference type="AlphaFoldDB" id="A0A2N5D7H0"/>
<organism evidence="2 3">
    <name type="scientific">Caulobacter zeae</name>
    <dbReference type="NCBI Taxonomy" id="2055137"/>
    <lineage>
        <taxon>Bacteria</taxon>
        <taxon>Pseudomonadati</taxon>
        <taxon>Pseudomonadota</taxon>
        <taxon>Alphaproteobacteria</taxon>
        <taxon>Caulobacterales</taxon>
        <taxon>Caulobacteraceae</taxon>
        <taxon>Caulobacter</taxon>
    </lineage>
</organism>
<protein>
    <recommendedName>
        <fullName evidence="4">SMODS-associating 2TM beta-strand rich effector domain-containing protein</fullName>
    </recommendedName>
</protein>
<accession>A0A2N5D7H0</accession>
<gene>
    <name evidence="2" type="ORF">SGCZBJ_20390</name>
</gene>
<keyword evidence="1" id="KW-0812">Transmembrane</keyword>
<dbReference type="Proteomes" id="UP000234479">
    <property type="component" value="Unassembled WGS sequence"/>
</dbReference>
<evidence type="ECO:0000256" key="1">
    <source>
        <dbReference type="SAM" id="Phobius"/>
    </source>
</evidence>
<name>A0A2N5D7H0_9CAUL</name>
<proteinExistence type="predicted"/>
<evidence type="ECO:0008006" key="4">
    <source>
        <dbReference type="Google" id="ProtNLM"/>
    </source>
</evidence>
<reference evidence="2 3" key="1">
    <citation type="submission" date="2017-12" db="EMBL/GenBank/DDBJ databases">
        <title>The genome sequence of Caulobacter sp. 410.</title>
        <authorList>
            <person name="Gao J."/>
            <person name="Mao X."/>
            <person name="Sun J."/>
        </authorList>
    </citation>
    <scope>NUCLEOTIDE SEQUENCE [LARGE SCALE GENOMIC DNA]</scope>
    <source>
        <strain evidence="2 3">410</strain>
    </source>
</reference>
<keyword evidence="3" id="KW-1185">Reference proteome</keyword>
<comment type="caution">
    <text evidence="2">The sequence shown here is derived from an EMBL/GenBank/DDBJ whole genome shotgun (WGS) entry which is preliminary data.</text>
</comment>
<feature type="transmembrane region" description="Helical" evidence="1">
    <location>
        <begin position="28"/>
        <end position="48"/>
    </location>
</feature>